<feature type="region of interest" description="Disordered" evidence="5">
    <location>
        <begin position="131"/>
        <end position="161"/>
    </location>
</feature>
<keyword evidence="1" id="KW-0479">Metal-binding</keyword>
<keyword evidence="7" id="KW-1185">Reference proteome</keyword>
<protein>
    <submittedName>
        <fullName evidence="6">Uncharacterized protein</fullName>
    </submittedName>
</protein>
<dbReference type="EnsemblMetazoa" id="AAEL022218-RA">
    <property type="protein sequence ID" value="AAEL022218-PA"/>
    <property type="gene ID" value="AAEL022218"/>
</dbReference>
<evidence type="ECO:0000313" key="7">
    <source>
        <dbReference type="Proteomes" id="UP000008820"/>
    </source>
</evidence>
<dbReference type="PROSITE" id="PS51915">
    <property type="entry name" value="ZAD"/>
    <property type="match status" value="1"/>
</dbReference>
<feature type="compositionally biased region" description="Basic and acidic residues" evidence="5">
    <location>
        <begin position="134"/>
        <end position="151"/>
    </location>
</feature>
<gene>
    <name evidence="6" type="primary">110677085</name>
</gene>
<dbReference type="SMART" id="SM00868">
    <property type="entry name" value="zf-AD"/>
    <property type="match status" value="1"/>
</dbReference>
<dbReference type="OrthoDB" id="7757458at2759"/>
<dbReference type="GO" id="GO:0005634">
    <property type="term" value="C:nucleus"/>
    <property type="evidence" value="ECO:0007669"/>
    <property type="project" value="InterPro"/>
</dbReference>
<accession>A0A6I8U044</accession>
<dbReference type="InterPro" id="IPR036236">
    <property type="entry name" value="Znf_C2H2_sf"/>
</dbReference>
<evidence type="ECO:0000256" key="3">
    <source>
        <dbReference type="ARBA" id="ARBA00022771"/>
    </source>
</evidence>
<dbReference type="PANTHER" id="PTHR24379:SF121">
    <property type="entry name" value="C2H2-TYPE DOMAIN-CONTAINING PROTEIN"/>
    <property type="match status" value="1"/>
</dbReference>
<name>A0A6I8U044_AEDAE</name>
<dbReference type="SUPFAM" id="SSF57716">
    <property type="entry name" value="Glucocorticoid receptor-like (DNA-binding domain)"/>
    <property type="match status" value="1"/>
</dbReference>
<reference evidence="6 7" key="1">
    <citation type="submission" date="2017-06" db="EMBL/GenBank/DDBJ databases">
        <title>Aedes aegypti genome working group (AGWG) sequencing and assembly.</title>
        <authorList>
            <consortium name="Aedes aegypti Genome Working Group (AGWG)"/>
            <person name="Matthews B.J."/>
        </authorList>
    </citation>
    <scope>NUCLEOTIDE SEQUENCE [LARGE SCALE GENOMIC DNA]</scope>
    <source>
        <strain evidence="6 7">LVP_AGWG</strain>
    </source>
</reference>
<dbReference type="Pfam" id="PF07776">
    <property type="entry name" value="zf-AD"/>
    <property type="match status" value="1"/>
</dbReference>
<dbReference type="Gene3D" id="3.30.160.60">
    <property type="entry name" value="Classic Zinc Finger"/>
    <property type="match status" value="2"/>
</dbReference>
<dbReference type="Gene3D" id="3.40.1800.20">
    <property type="match status" value="1"/>
</dbReference>
<keyword evidence="3" id="KW-0863">Zinc-finger</keyword>
<proteinExistence type="predicted"/>
<evidence type="ECO:0000256" key="1">
    <source>
        <dbReference type="ARBA" id="ARBA00022723"/>
    </source>
</evidence>
<dbReference type="PROSITE" id="PS00028">
    <property type="entry name" value="ZINC_FINGER_C2H2_1"/>
    <property type="match status" value="3"/>
</dbReference>
<dbReference type="SUPFAM" id="SSF57667">
    <property type="entry name" value="beta-beta-alpha zinc fingers"/>
    <property type="match status" value="2"/>
</dbReference>
<evidence type="ECO:0000256" key="4">
    <source>
        <dbReference type="ARBA" id="ARBA00022833"/>
    </source>
</evidence>
<dbReference type="InterPro" id="IPR012934">
    <property type="entry name" value="Znf_AD"/>
</dbReference>
<evidence type="ECO:0000256" key="5">
    <source>
        <dbReference type="SAM" id="MobiDB-lite"/>
    </source>
</evidence>
<sequence>MSVKIVEIVPKSTDSCTSSVCRLCLSEESHEDIFEQEDLVILIADFLSIVISEDDTFSRSICTRCRARLIEFRDFKWRCLEVQELLQGELFAVVDEEVPLLEQEYEDVQIPTEEEDFDTVEVVDVVDTAEPFDNETKDVEPEHKFESMENRPKRKKKQHQLKRIEYTKSGKKRYVYDLTEVYRNQLEECSTCGKMISKVRMEGHQNMHQGIRPFKCERGCDDRDFHCQQLRLHHYRNVHDGERHECDVCLKVYRSRRSLNYHKKDVHSVKPFQCPKCSQAFSSNARLRQHLKYHNREKNHPCSQCTYSFYSKNDLKKHLKRHEQ</sequence>
<evidence type="ECO:0000313" key="6">
    <source>
        <dbReference type="EnsemblMetazoa" id="AAEL022218-PA"/>
    </source>
</evidence>
<dbReference type="PROSITE" id="PS50157">
    <property type="entry name" value="ZINC_FINGER_C2H2_2"/>
    <property type="match status" value="4"/>
</dbReference>
<reference evidence="6" key="2">
    <citation type="submission" date="2020-05" db="UniProtKB">
        <authorList>
            <consortium name="EnsemblMetazoa"/>
        </authorList>
    </citation>
    <scope>IDENTIFICATION</scope>
    <source>
        <strain evidence="6">LVP_AGWG</strain>
    </source>
</reference>
<organism evidence="6 7">
    <name type="scientific">Aedes aegypti</name>
    <name type="common">Yellowfever mosquito</name>
    <name type="synonym">Culex aegypti</name>
    <dbReference type="NCBI Taxonomy" id="7159"/>
    <lineage>
        <taxon>Eukaryota</taxon>
        <taxon>Metazoa</taxon>
        <taxon>Ecdysozoa</taxon>
        <taxon>Arthropoda</taxon>
        <taxon>Hexapoda</taxon>
        <taxon>Insecta</taxon>
        <taxon>Pterygota</taxon>
        <taxon>Neoptera</taxon>
        <taxon>Endopterygota</taxon>
        <taxon>Diptera</taxon>
        <taxon>Nematocera</taxon>
        <taxon>Culicoidea</taxon>
        <taxon>Culicidae</taxon>
        <taxon>Culicinae</taxon>
        <taxon>Aedini</taxon>
        <taxon>Aedes</taxon>
        <taxon>Stegomyia</taxon>
    </lineage>
</organism>
<dbReference type="Proteomes" id="UP000008820">
    <property type="component" value="Chromosome 2"/>
</dbReference>
<dbReference type="PANTHER" id="PTHR24379">
    <property type="entry name" value="KRAB AND ZINC FINGER DOMAIN-CONTAINING"/>
    <property type="match status" value="1"/>
</dbReference>
<keyword evidence="4" id="KW-0862">Zinc</keyword>
<dbReference type="Pfam" id="PF13912">
    <property type="entry name" value="zf-C2H2_6"/>
    <property type="match status" value="1"/>
</dbReference>
<dbReference type="InterPro" id="IPR013087">
    <property type="entry name" value="Znf_C2H2_type"/>
</dbReference>
<dbReference type="SMART" id="SM00355">
    <property type="entry name" value="ZnF_C2H2"/>
    <property type="match status" value="5"/>
</dbReference>
<feature type="compositionally biased region" description="Basic residues" evidence="5">
    <location>
        <begin position="152"/>
        <end position="161"/>
    </location>
</feature>
<keyword evidence="2" id="KW-0677">Repeat</keyword>
<dbReference type="GO" id="GO:0008270">
    <property type="term" value="F:zinc ion binding"/>
    <property type="evidence" value="ECO:0007669"/>
    <property type="project" value="UniProtKB-UniRule"/>
</dbReference>
<dbReference type="AlphaFoldDB" id="A0A6I8U044"/>
<dbReference type="Pfam" id="PF13894">
    <property type="entry name" value="zf-C2H2_4"/>
    <property type="match status" value="1"/>
</dbReference>
<dbReference type="InParanoid" id="A0A6I8U044"/>
<evidence type="ECO:0000256" key="2">
    <source>
        <dbReference type="ARBA" id="ARBA00022737"/>
    </source>
</evidence>
<dbReference type="Pfam" id="PF00096">
    <property type="entry name" value="zf-C2H2"/>
    <property type="match status" value="1"/>
</dbReference>